<dbReference type="Gene3D" id="3.40.50.300">
    <property type="entry name" value="P-loop containing nucleotide triphosphate hydrolases"/>
    <property type="match status" value="1"/>
</dbReference>
<keyword evidence="6 9" id="KW-0067">ATP-binding</keyword>
<accession>A0ABT9FTZ9</accession>
<dbReference type="EMBL" id="JAPCKK010000018">
    <property type="protein sequence ID" value="MDP4098188.1"/>
    <property type="molecule type" value="Genomic_DNA"/>
</dbReference>
<dbReference type="NCBIfam" id="NF047576">
    <property type="entry name" value="opine_ATP_CntF"/>
    <property type="match status" value="1"/>
</dbReference>
<evidence type="ECO:0000313" key="10">
    <source>
        <dbReference type="Proteomes" id="UP001241848"/>
    </source>
</evidence>
<dbReference type="InterPro" id="IPR003593">
    <property type="entry name" value="AAA+_ATPase"/>
</dbReference>
<dbReference type="InterPro" id="IPR027417">
    <property type="entry name" value="P-loop_NTPase"/>
</dbReference>
<keyword evidence="7" id="KW-0472">Membrane</keyword>
<comment type="similarity">
    <text evidence="2">Belongs to the ABC transporter superfamily.</text>
</comment>
<feature type="domain" description="ABC transporter" evidence="8">
    <location>
        <begin position="6"/>
        <end position="251"/>
    </location>
</feature>
<evidence type="ECO:0000256" key="4">
    <source>
        <dbReference type="ARBA" id="ARBA00022475"/>
    </source>
</evidence>
<dbReference type="InterPro" id="IPR050388">
    <property type="entry name" value="ABC_Ni/Peptide_Import"/>
</dbReference>
<evidence type="ECO:0000313" key="9">
    <source>
        <dbReference type="EMBL" id="MDP4098188.1"/>
    </source>
</evidence>
<comment type="subcellular location">
    <subcellularLocation>
        <location evidence="1">Cell membrane</location>
        <topology evidence="1">Peripheral membrane protein</topology>
    </subcellularLocation>
</comment>
<dbReference type="CDD" id="cd03257">
    <property type="entry name" value="ABC_NikE_OppD_transporters"/>
    <property type="match status" value="1"/>
</dbReference>
<dbReference type="PANTHER" id="PTHR43297:SF2">
    <property type="entry name" value="DIPEPTIDE TRANSPORT ATP-BINDING PROTEIN DPPD"/>
    <property type="match status" value="1"/>
</dbReference>
<organism evidence="9 10">
    <name type="scientific">Paenibacillus zeirhizosphaerae</name>
    <dbReference type="NCBI Taxonomy" id="2987519"/>
    <lineage>
        <taxon>Bacteria</taxon>
        <taxon>Bacillati</taxon>
        <taxon>Bacillota</taxon>
        <taxon>Bacilli</taxon>
        <taxon>Bacillales</taxon>
        <taxon>Paenibacillaceae</taxon>
        <taxon>Paenibacillus</taxon>
    </lineage>
</organism>
<dbReference type="InterPro" id="IPR017871">
    <property type="entry name" value="ABC_transporter-like_CS"/>
</dbReference>
<proteinExistence type="inferred from homology"/>
<keyword evidence="10" id="KW-1185">Reference proteome</keyword>
<evidence type="ECO:0000259" key="8">
    <source>
        <dbReference type="PROSITE" id="PS50893"/>
    </source>
</evidence>
<dbReference type="Proteomes" id="UP001241848">
    <property type="component" value="Unassembled WGS sequence"/>
</dbReference>
<comment type="caution">
    <text evidence="9">The sequence shown here is derived from an EMBL/GenBank/DDBJ whole genome shotgun (WGS) entry which is preliminary data.</text>
</comment>
<evidence type="ECO:0000256" key="5">
    <source>
        <dbReference type="ARBA" id="ARBA00022741"/>
    </source>
</evidence>
<keyword evidence="3" id="KW-0813">Transport</keyword>
<dbReference type="PROSITE" id="PS00211">
    <property type="entry name" value="ABC_TRANSPORTER_1"/>
    <property type="match status" value="1"/>
</dbReference>
<name>A0ABT9FTZ9_9BACL</name>
<evidence type="ECO:0000256" key="7">
    <source>
        <dbReference type="ARBA" id="ARBA00023136"/>
    </source>
</evidence>
<sequence length="270" mass="30715">MNMLEVKKLKVWDQKSHKVIIHNSSFQLQSGRCLAIVGESGSGKSVTCRSIIRLNNPWIAQSGEIFFKGENLNQLSEQEMRKKRGKQISMIMQNGMNAFDPSRVVGVHFKETLAEHFGWSKSEIEGNMKKAMESVRLQNPIEMMNKYPYQLSGGMLQRMMIALALVLEPDLIIADEPTTALDTISQFEVVEQLIHLRARMGCCMLFVSHDLGVVKKIADDVLVMKNGEIVEHGRMDAVFSDSQHAYTRHLVATRLELGHHFKKIMMQEEL</sequence>
<reference evidence="9 10" key="1">
    <citation type="submission" date="2022-10" db="EMBL/GenBank/DDBJ databases">
        <title>Paenibacillus description and whole genome data of maize root bacterial community.</title>
        <authorList>
            <person name="Marton D."/>
            <person name="Farkas M."/>
            <person name="Cserhati M."/>
        </authorList>
    </citation>
    <scope>NUCLEOTIDE SEQUENCE [LARGE SCALE GENOMIC DNA]</scope>
    <source>
        <strain evidence="9 10">P96</strain>
    </source>
</reference>
<dbReference type="PANTHER" id="PTHR43297">
    <property type="entry name" value="OLIGOPEPTIDE TRANSPORT ATP-BINDING PROTEIN APPD"/>
    <property type="match status" value="1"/>
</dbReference>
<dbReference type="SUPFAM" id="SSF52540">
    <property type="entry name" value="P-loop containing nucleoside triphosphate hydrolases"/>
    <property type="match status" value="1"/>
</dbReference>
<evidence type="ECO:0000256" key="6">
    <source>
        <dbReference type="ARBA" id="ARBA00022840"/>
    </source>
</evidence>
<dbReference type="RefSeq" id="WP_305755807.1">
    <property type="nucleotide sequence ID" value="NZ_JAPCKK010000018.1"/>
</dbReference>
<dbReference type="SMART" id="SM00382">
    <property type="entry name" value="AAA"/>
    <property type="match status" value="1"/>
</dbReference>
<evidence type="ECO:0000256" key="3">
    <source>
        <dbReference type="ARBA" id="ARBA00022448"/>
    </source>
</evidence>
<keyword evidence="4" id="KW-1003">Cell membrane</keyword>
<evidence type="ECO:0000256" key="2">
    <source>
        <dbReference type="ARBA" id="ARBA00005417"/>
    </source>
</evidence>
<gene>
    <name evidence="9" type="ORF">OIN60_15625</name>
</gene>
<protein>
    <submittedName>
        <fullName evidence="9">ABC transporter ATP-binding protein</fullName>
    </submittedName>
</protein>
<keyword evidence="5" id="KW-0547">Nucleotide-binding</keyword>
<dbReference type="GO" id="GO:0005524">
    <property type="term" value="F:ATP binding"/>
    <property type="evidence" value="ECO:0007669"/>
    <property type="project" value="UniProtKB-KW"/>
</dbReference>
<dbReference type="Pfam" id="PF00005">
    <property type="entry name" value="ABC_tran"/>
    <property type="match status" value="1"/>
</dbReference>
<dbReference type="InterPro" id="IPR003439">
    <property type="entry name" value="ABC_transporter-like_ATP-bd"/>
</dbReference>
<evidence type="ECO:0000256" key="1">
    <source>
        <dbReference type="ARBA" id="ARBA00004202"/>
    </source>
</evidence>
<dbReference type="PROSITE" id="PS50893">
    <property type="entry name" value="ABC_TRANSPORTER_2"/>
    <property type="match status" value="1"/>
</dbReference>
<dbReference type="NCBIfam" id="NF047578">
    <property type="entry name" value="opine_ATP_CntD"/>
    <property type="match status" value="1"/>
</dbReference>